<sequence length="368" mass="42064">MNRRTFLSATGGLLFMKTTLSRPMNTNLFSISKKNPIVLQPNERDILTLAALAPSGHNTQPWQIEYIEPYHWIIGNDSSRWLPVVDPNQRETMLSLGAFSQSLDYAAGYYGYHCQWTLLATSNQDEEVLDVKLIKSGQVANFDITKLQERRTMRAPFLDKAISGQDMLALTASEKEHFVYIPRNDPHWRRLNEQTLDANRQQTYRNQAQQELANWIRFSETDAKSHRDGLTTAGLELTGISGWVVSHFFTPATVLKKSFREQGLKRVSEQVAHSGGWLLLTSPDSTPTALLEAGRRLQRLWVQLRERSIALHPMTQLLEEGPYCQQLPGELGISQPIQFLLRIGYVRDYPKPVSLRRSVDDFLTDHRS</sequence>
<dbReference type="GO" id="GO:0016491">
    <property type="term" value="F:oxidoreductase activity"/>
    <property type="evidence" value="ECO:0007669"/>
    <property type="project" value="InterPro"/>
</dbReference>
<dbReference type="Gene3D" id="3.40.109.10">
    <property type="entry name" value="NADH Oxidase"/>
    <property type="match status" value="1"/>
</dbReference>
<accession>A0A7K1SJL5</accession>
<reference evidence="1 2" key="1">
    <citation type="submission" date="2019-12" db="EMBL/GenBank/DDBJ databases">
        <title>Spirosoma sp. HMF4905 genome sequencing and assembly.</title>
        <authorList>
            <person name="Kang H."/>
            <person name="Cha I."/>
            <person name="Kim H."/>
            <person name="Joh K."/>
        </authorList>
    </citation>
    <scope>NUCLEOTIDE SEQUENCE [LARGE SCALE GENOMIC DNA]</scope>
    <source>
        <strain evidence="1 2">HMF4905</strain>
    </source>
</reference>
<evidence type="ECO:0000313" key="1">
    <source>
        <dbReference type="EMBL" id="MVM33934.1"/>
    </source>
</evidence>
<protein>
    <submittedName>
        <fullName evidence="1">Nitroreductase</fullName>
    </submittedName>
</protein>
<organism evidence="1 2">
    <name type="scientific">Spirosoma arboris</name>
    <dbReference type="NCBI Taxonomy" id="2682092"/>
    <lineage>
        <taxon>Bacteria</taxon>
        <taxon>Pseudomonadati</taxon>
        <taxon>Bacteroidota</taxon>
        <taxon>Cytophagia</taxon>
        <taxon>Cytophagales</taxon>
        <taxon>Cytophagaceae</taxon>
        <taxon>Spirosoma</taxon>
    </lineage>
</organism>
<name>A0A7K1SJL5_9BACT</name>
<evidence type="ECO:0000313" key="2">
    <source>
        <dbReference type="Proteomes" id="UP000436006"/>
    </source>
</evidence>
<dbReference type="SUPFAM" id="SSF55469">
    <property type="entry name" value="FMN-dependent nitroreductase-like"/>
    <property type="match status" value="2"/>
</dbReference>
<dbReference type="RefSeq" id="WP_157588644.1">
    <property type="nucleotide sequence ID" value="NZ_WPIN01000013.1"/>
</dbReference>
<dbReference type="NCBIfam" id="NF047509">
    <property type="entry name" value="Rv3131_FMN_oxido"/>
    <property type="match status" value="1"/>
</dbReference>
<dbReference type="Proteomes" id="UP000436006">
    <property type="component" value="Unassembled WGS sequence"/>
</dbReference>
<dbReference type="AlphaFoldDB" id="A0A7K1SJL5"/>
<comment type="caution">
    <text evidence="1">The sequence shown here is derived from an EMBL/GenBank/DDBJ whole genome shotgun (WGS) entry which is preliminary data.</text>
</comment>
<dbReference type="EMBL" id="WPIN01000013">
    <property type="protein sequence ID" value="MVM33934.1"/>
    <property type="molecule type" value="Genomic_DNA"/>
</dbReference>
<keyword evidence="2" id="KW-1185">Reference proteome</keyword>
<dbReference type="InterPro" id="IPR000415">
    <property type="entry name" value="Nitroreductase-like"/>
</dbReference>
<gene>
    <name evidence="1" type="ORF">GO755_28115</name>
</gene>
<proteinExistence type="predicted"/>